<sequence>MNRISAALSFSLLAALSSPSFARDCSPQVRDAWIRLVPGGMPMQAGFGRIENRCPAPATVVAASSPAYGSVELHETRIVDGVSKMRAVPELRIAPDGAATLKPGGLHLMLMQPRSALKAGSKVVVEFELADGRKVLGEFEVRNPSAL</sequence>
<name>A0A4U5JUY5_9GAMM</name>
<feature type="signal peptide" evidence="1">
    <location>
        <begin position="1"/>
        <end position="22"/>
    </location>
</feature>
<dbReference type="SUPFAM" id="SSF110087">
    <property type="entry name" value="DR1885-like metal-binding protein"/>
    <property type="match status" value="1"/>
</dbReference>
<dbReference type="Gene3D" id="2.60.40.1890">
    <property type="entry name" value="PCu(A)C copper chaperone"/>
    <property type="match status" value="1"/>
</dbReference>
<dbReference type="InterPro" id="IPR007410">
    <property type="entry name" value="LpqE-like"/>
</dbReference>
<reference evidence="2 3" key="1">
    <citation type="submission" date="2019-04" db="EMBL/GenBank/DDBJ databases">
        <title>Reference strain of H23.</title>
        <authorList>
            <person name="Luo X."/>
        </authorList>
    </citation>
    <scope>NUCLEOTIDE SEQUENCE [LARGE SCALE GENOMIC DNA]</scope>
    <source>
        <strain evidence="2 3">H23</strain>
    </source>
</reference>
<dbReference type="RefSeq" id="WP_137265900.1">
    <property type="nucleotide sequence ID" value="NZ_SZUA01000001.1"/>
</dbReference>
<dbReference type="Proteomes" id="UP000308707">
    <property type="component" value="Unassembled WGS sequence"/>
</dbReference>
<proteinExistence type="predicted"/>
<dbReference type="PANTHER" id="PTHR36302:SF1">
    <property type="entry name" value="COPPER CHAPERONE PCU(A)C"/>
    <property type="match status" value="1"/>
</dbReference>
<keyword evidence="3" id="KW-1185">Reference proteome</keyword>
<dbReference type="PANTHER" id="PTHR36302">
    <property type="entry name" value="BLR7088 PROTEIN"/>
    <property type="match status" value="1"/>
</dbReference>
<dbReference type="InterPro" id="IPR036182">
    <property type="entry name" value="PCuAC_sf"/>
</dbReference>
<keyword evidence="1" id="KW-0732">Signal</keyword>
<dbReference type="AlphaFoldDB" id="A0A4U5JUY5"/>
<gene>
    <name evidence="2" type="ORF">FCE95_05280</name>
</gene>
<dbReference type="InterPro" id="IPR058248">
    <property type="entry name" value="Lxx211020-like"/>
</dbReference>
<accession>A0A4U5JUY5</accession>
<organism evidence="2 3">
    <name type="scientific">Luteimonas gilva</name>
    <dbReference type="NCBI Taxonomy" id="2572684"/>
    <lineage>
        <taxon>Bacteria</taxon>
        <taxon>Pseudomonadati</taxon>
        <taxon>Pseudomonadota</taxon>
        <taxon>Gammaproteobacteria</taxon>
        <taxon>Lysobacterales</taxon>
        <taxon>Lysobacteraceae</taxon>
        <taxon>Luteimonas</taxon>
    </lineage>
</organism>
<evidence type="ECO:0000256" key="1">
    <source>
        <dbReference type="SAM" id="SignalP"/>
    </source>
</evidence>
<comment type="caution">
    <text evidence="2">The sequence shown here is derived from an EMBL/GenBank/DDBJ whole genome shotgun (WGS) entry which is preliminary data.</text>
</comment>
<dbReference type="EMBL" id="SZUA01000001">
    <property type="protein sequence ID" value="TKR33694.1"/>
    <property type="molecule type" value="Genomic_DNA"/>
</dbReference>
<dbReference type="OrthoDB" id="9796962at2"/>
<protein>
    <submittedName>
        <fullName evidence="2">Copper chaperone PCu(A)C</fullName>
    </submittedName>
</protein>
<evidence type="ECO:0000313" key="2">
    <source>
        <dbReference type="EMBL" id="TKR33694.1"/>
    </source>
</evidence>
<evidence type="ECO:0000313" key="3">
    <source>
        <dbReference type="Proteomes" id="UP000308707"/>
    </source>
</evidence>
<dbReference type="Pfam" id="PF04314">
    <property type="entry name" value="PCuAC"/>
    <property type="match status" value="1"/>
</dbReference>
<feature type="chain" id="PRO_5020346656" evidence="1">
    <location>
        <begin position="23"/>
        <end position="147"/>
    </location>
</feature>